<organism evidence="4 5">
    <name type="scientific">Paenibacillus sambharensis</name>
    <dbReference type="NCBI Taxonomy" id="1803190"/>
    <lineage>
        <taxon>Bacteria</taxon>
        <taxon>Bacillati</taxon>
        <taxon>Bacillota</taxon>
        <taxon>Bacilli</taxon>
        <taxon>Bacillales</taxon>
        <taxon>Paenibacillaceae</taxon>
        <taxon>Paenibacillus</taxon>
    </lineage>
</organism>
<gene>
    <name evidence="4" type="ORF">DNH61_20345</name>
</gene>
<evidence type="ECO:0000256" key="1">
    <source>
        <dbReference type="SAM" id="MobiDB-lite"/>
    </source>
</evidence>
<feature type="domain" description="SLH" evidence="3">
    <location>
        <begin position="150"/>
        <end position="213"/>
    </location>
</feature>
<dbReference type="AlphaFoldDB" id="A0A2W1L3C8"/>
<evidence type="ECO:0000313" key="4">
    <source>
        <dbReference type="EMBL" id="PZD93856.1"/>
    </source>
</evidence>
<dbReference type="InterPro" id="IPR001119">
    <property type="entry name" value="SLH_dom"/>
</dbReference>
<sequence length="334" mass="36880">MKKPVLIVLLAAALILIVGQTAWAFSDTKQDPNADKIKALKEAGIISGEQQDLFNPTGKLTYSAGISMIVRGFELSLAHVQFIKAPEASDYYTNVKNDMWYSNAFVIAHHNGIEIPKDVKPEQIMTREEYAHYLFNAITSRGDFAFIEIYQTFDDESKVNEAYMNSIQKLLTTDIADMKGTNTFRPKDAITRSESAGWLYDGIEFVKKHTDTDSVPDQPAGASPLFDLQLSVKEVNADINEVTVKAQAPHPGYGIRISSIFFDEKGQAVIMVEPVQPDPNKMYPQVITEVQTVTYVSSKFKPVLPEEPAHTNDEAPAAPSLPAPSATSGMSIMN</sequence>
<name>A0A2W1L3C8_9BACL</name>
<comment type="caution">
    <text evidence="4">The sequence shown here is derived from an EMBL/GenBank/DDBJ whole genome shotgun (WGS) entry which is preliminary data.</text>
</comment>
<feature type="chain" id="PRO_5016035025" evidence="2">
    <location>
        <begin position="25"/>
        <end position="334"/>
    </location>
</feature>
<feature type="domain" description="SLH" evidence="3">
    <location>
        <begin position="20"/>
        <end position="83"/>
    </location>
</feature>
<evidence type="ECO:0000313" key="5">
    <source>
        <dbReference type="Proteomes" id="UP000249522"/>
    </source>
</evidence>
<proteinExistence type="predicted"/>
<dbReference type="PROSITE" id="PS51272">
    <property type="entry name" value="SLH"/>
    <property type="match status" value="2"/>
</dbReference>
<dbReference type="Pfam" id="PF00395">
    <property type="entry name" value="SLH"/>
    <property type="match status" value="2"/>
</dbReference>
<reference evidence="4 5" key="1">
    <citation type="submission" date="2018-06" db="EMBL/GenBank/DDBJ databases">
        <title>Paenibacillus imtechensis sp. nov.</title>
        <authorList>
            <person name="Pinnaka A.K."/>
            <person name="Singh H."/>
            <person name="Kaur M."/>
        </authorList>
    </citation>
    <scope>NUCLEOTIDE SEQUENCE [LARGE SCALE GENOMIC DNA]</scope>
    <source>
        <strain evidence="4 5">SMB1</strain>
    </source>
</reference>
<dbReference type="RefSeq" id="WP_111148667.1">
    <property type="nucleotide sequence ID" value="NZ_QKRB01000055.1"/>
</dbReference>
<feature type="compositionally biased region" description="Low complexity" evidence="1">
    <location>
        <begin position="315"/>
        <end position="326"/>
    </location>
</feature>
<dbReference type="Proteomes" id="UP000249522">
    <property type="component" value="Unassembled WGS sequence"/>
</dbReference>
<dbReference type="OrthoDB" id="1738667at2"/>
<accession>A0A2W1L3C8</accession>
<feature type="region of interest" description="Disordered" evidence="1">
    <location>
        <begin position="304"/>
        <end position="334"/>
    </location>
</feature>
<feature type="signal peptide" evidence="2">
    <location>
        <begin position="1"/>
        <end position="24"/>
    </location>
</feature>
<keyword evidence="5" id="KW-1185">Reference proteome</keyword>
<evidence type="ECO:0000259" key="3">
    <source>
        <dbReference type="PROSITE" id="PS51272"/>
    </source>
</evidence>
<keyword evidence="2" id="KW-0732">Signal</keyword>
<protein>
    <submittedName>
        <fullName evidence="4">S-layer homology domain-containing protein</fullName>
    </submittedName>
</protein>
<evidence type="ECO:0000256" key="2">
    <source>
        <dbReference type="SAM" id="SignalP"/>
    </source>
</evidence>
<dbReference type="EMBL" id="QKRB01000055">
    <property type="protein sequence ID" value="PZD93856.1"/>
    <property type="molecule type" value="Genomic_DNA"/>
</dbReference>